<comment type="caution">
    <text evidence="1">The sequence shown here is derived from an EMBL/GenBank/DDBJ whole genome shotgun (WGS) entry which is preliminary data.</text>
</comment>
<dbReference type="STRING" id="1211777.BN77_4079"/>
<dbReference type="EMBL" id="CANI01000028">
    <property type="protein sequence ID" value="CCM77035.1"/>
    <property type="molecule type" value="Genomic_DNA"/>
</dbReference>
<name>K0PZ04_9HYPH</name>
<accession>K0PZ04</accession>
<reference evidence="1 2" key="1">
    <citation type="journal article" date="2013" name="Genome Announc.">
        <title>Draft Genome Sequence of Rhizobium mesoamericanum STM3625, a Nitrogen-Fixing Symbiont of Mimosa pudica Isolated in French Guiana (South America).</title>
        <authorList>
            <person name="Moulin L."/>
            <person name="Mornico D."/>
            <person name="Melkonian R."/>
            <person name="Klonowska A."/>
        </authorList>
    </citation>
    <scope>NUCLEOTIDE SEQUENCE [LARGE SCALE GENOMIC DNA]</scope>
    <source>
        <strain evidence="1 2">STM3625</strain>
    </source>
</reference>
<dbReference type="PANTHER" id="PTHR47328:SF1">
    <property type="entry name" value="RUTC FAMILY PROTEIN YOAB"/>
    <property type="match status" value="1"/>
</dbReference>
<dbReference type="InterPro" id="IPR035709">
    <property type="entry name" value="YoaB-like"/>
</dbReference>
<dbReference type="HOGENOM" id="CLU_100715_6_1_5"/>
<proteinExistence type="predicted"/>
<dbReference type="PANTHER" id="PTHR47328">
    <property type="match status" value="1"/>
</dbReference>
<dbReference type="InterPro" id="IPR035959">
    <property type="entry name" value="RutC-like_sf"/>
</dbReference>
<dbReference type="Proteomes" id="UP000009319">
    <property type="component" value="Unassembled WGS sequence"/>
</dbReference>
<evidence type="ECO:0000313" key="1">
    <source>
        <dbReference type="EMBL" id="CCM77035.1"/>
    </source>
</evidence>
<evidence type="ECO:0000313" key="2">
    <source>
        <dbReference type="Proteomes" id="UP000009319"/>
    </source>
</evidence>
<dbReference type="Gene3D" id="3.30.1330.40">
    <property type="entry name" value="RutC-like"/>
    <property type="match status" value="1"/>
</dbReference>
<dbReference type="eggNOG" id="COG0251">
    <property type="taxonomic scope" value="Bacteria"/>
</dbReference>
<protein>
    <submittedName>
        <fullName evidence="1">Putative ribonuclease-L-PSP family protein</fullName>
    </submittedName>
</protein>
<organism evidence="1 2">
    <name type="scientific">Rhizobium mesoamericanum STM3625</name>
    <dbReference type="NCBI Taxonomy" id="1211777"/>
    <lineage>
        <taxon>Bacteria</taxon>
        <taxon>Pseudomonadati</taxon>
        <taxon>Pseudomonadota</taxon>
        <taxon>Alphaproteobacteria</taxon>
        <taxon>Hyphomicrobiales</taxon>
        <taxon>Rhizobiaceae</taxon>
        <taxon>Rhizobium/Agrobacterium group</taxon>
        <taxon>Rhizobium</taxon>
    </lineage>
</organism>
<gene>
    <name evidence="1" type="ORF">BN77_4079</name>
</gene>
<dbReference type="Pfam" id="PF01042">
    <property type="entry name" value="Ribonuc_L-PSP"/>
    <property type="match status" value="1"/>
</dbReference>
<sequence>MAIKHSPFDEASPLQTVRIIGQIASSTLGSSIGTQAAEILDRIDALLKEAGTDKSELIQANFWLRDLTSFDEMNVVWERWITAGTTPRRTTFEDHNLPPLCDLRVDAIAWSMTKNSGPSQGV</sequence>
<dbReference type="AlphaFoldDB" id="K0PZ04"/>
<dbReference type="SUPFAM" id="SSF55298">
    <property type="entry name" value="YjgF-like"/>
    <property type="match status" value="1"/>
</dbReference>
<dbReference type="InterPro" id="IPR006175">
    <property type="entry name" value="YjgF/YER057c/UK114"/>
</dbReference>
<keyword evidence="2" id="KW-1185">Reference proteome</keyword>
<dbReference type="RefSeq" id="WP_007534875.1">
    <property type="nucleotide sequence ID" value="NZ_HF536772.1"/>
</dbReference>